<sequence length="338" mass="37039">MAPGTLLRTGTPPAHAAHLTSVYRYAVRTGGIGALDVVATDLDLALHEVSTAVEQLIGSHLLREEIGAERLLVAVDPEVAAVLLVSPMEREIYRRRELIAEIRERTEMFRQDYARNGQLSAELASVEHVAGTMEVRGYLKLASDACRGEVMVLQSGKQDVDEFDDFLNVCSSLLERGVAVRIVCQHRSRADLTTRQKIKKVTSAGALVRTVSHIPRAAVVFDQSLAVLLGTDGGETTASRVRNDDVVQFLLDVFNHLWDAATPVDSFESGYAEVAEDLQQTIAGLMAKGYTDEVLARKLGMSVRTCRRHIAALMKDLDAVSRFQAGVQSVRRSLVETE</sequence>
<dbReference type="PANTHER" id="PTHR34293">
    <property type="entry name" value="HTH-TYPE TRANSCRIPTIONAL REGULATOR TRMBL2"/>
    <property type="match status" value="1"/>
</dbReference>
<protein>
    <submittedName>
        <fullName evidence="2">DNA-binding CsgD family transcriptional regulator</fullName>
    </submittedName>
</protein>
<dbReference type="InterPro" id="IPR051797">
    <property type="entry name" value="TrmB-like"/>
</dbReference>
<keyword evidence="2" id="KW-0238">DNA-binding</keyword>
<organism evidence="2 3">
    <name type="scientific">Allocatelliglobosispora scoriae</name>
    <dbReference type="NCBI Taxonomy" id="643052"/>
    <lineage>
        <taxon>Bacteria</taxon>
        <taxon>Bacillati</taxon>
        <taxon>Actinomycetota</taxon>
        <taxon>Actinomycetes</taxon>
        <taxon>Micromonosporales</taxon>
        <taxon>Micromonosporaceae</taxon>
        <taxon>Allocatelliglobosispora</taxon>
    </lineage>
</organism>
<dbReference type="InterPro" id="IPR000792">
    <property type="entry name" value="Tscrpt_reg_LuxR_C"/>
</dbReference>
<dbReference type="PANTHER" id="PTHR34293:SF1">
    <property type="entry name" value="HTH-TYPE TRANSCRIPTIONAL REGULATOR TRMBL2"/>
    <property type="match status" value="1"/>
</dbReference>
<evidence type="ECO:0000313" key="2">
    <source>
        <dbReference type="EMBL" id="MBB5873471.1"/>
    </source>
</evidence>
<keyword evidence="3" id="KW-1185">Reference proteome</keyword>
<dbReference type="SUPFAM" id="SSF46894">
    <property type="entry name" value="C-terminal effector domain of the bipartite response regulators"/>
    <property type="match status" value="1"/>
</dbReference>
<reference evidence="2 3" key="1">
    <citation type="submission" date="2020-08" db="EMBL/GenBank/DDBJ databases">
        <title>Sequencing the genomes of 1000 actinobacteria strains.</title>
        <authorList>
            <person name="Klenk H.-P."/>
        </authorList>
    </citation>
    <scope>NUCLEOTIDE SEQUENCE [LARGE SCALE GENOMIC DNA]</scope>
    <source>
        <strain evidence="2 3">DSM 45362</strain>
    </source>
</reference>
<proteinExistence type="predicted"/>
<dbReference type="RefSeq" id="WP_184844738.1">
    <property type="nucleotide sequence ID" value="NZ_JACHMN010000003.1"/>
</dbReference>
<dbReference type="GO" id="GO:0003677">
    <property type="term" value="F:DNA binding"/>
    <property type="evidence" value="ECO:0007669"/>
    <property type="project" value="UniProtKB-KW"/>
</dbReference>
<dbReference type="InterPro" id="IPR016032">
    <property type="entry name" value="Sig_transdc_resp-reg_C-effctor"/>
</dbReference>
<accession>A0A841C3R4</accession>
<dbReference type="SMART" id="SM00421">
    <property type="entry name" value="HTH_LUXR"/>
    <property type="match status" value="1"/>
</dbReference>
<comment type="caution">
    <text evidence="2">The sequence shown here is derived from an EMBL/GenBank/DDBJ whole genome shotgun (WGS) entry which is preliminary data.</text>
</comment>
<evidence type="ECO:0000259" key="1">
    <source>
        <dbReference type="SMART" id="SM00421"/>
    </source>
</evidence>
<dbReference type="GO" id="GO:0006355">
    <property type="term" value="P:regulation of DNA-templated transcription"/>
    <property type="evidence" value="ECO:0007669"/>
    <property type="project" value="InterPro"/>
</dbReference>
<name>A0A841C3R4_9ACTN</name>
<dbReference type="EMBL" id="JACHMN010000003">
    <property type="protein sequence ID" value="MBB5873471.1"/>
    <property type="molecule type" value="Genomic_DNA"/>
</dbReference>
<dbReference type="AlphaFoldDB" id="A0A841C3R4"/>
<gene>
    <name evidence="2" type="ORF">F4553_006905</name>
</gene>
<dbReference type="Gene3D" id="1.10.10.10">
    <property type="entry name" value="Winged helix-like DNA-binding domain superfamily/Winged helix DNA-binding domain"/>
    <property type="match status" value="1"/>
</dbReference>
<evidence type="ECO:0000313" key="3">
    <source>
        <dbReference type="Proteomes" id="UP000587527"/>
    </source>
</evidence>
<dbReference type="Proteomes" id="UP000587527">
    <property type="component" value="Unassembled WGS sequence"/>
</dbReference>
<dbReference type="InterPro" id="IPR036388">
    <property type="entry name" value="WH-like_DNA-bd_sf"/>
</dbReference>
<feature type="domain" description="HTH luxR-type" evidence="1">
    <location>
        <begin position="275"/>
        <end position="329"/>
    </location>
</feature>